<accession>A0A4C1ZT02</accession>
<dbReference type="AlphaFoldDB" id="A0A4C1ZT02"/>
<evidence type="ECO:0000313" key="1">
    <source>
        <dbReference type="EMBL" id="GBP89873.1"/>
    </source>
</evidence>
<organism evidence="1 2">
    <name type="scientific">Eumeta variegata</name>
    <name type="common">Bagworm moth</name>
    <name type="synonym">Eumeta japonica</name>
    <dbReference type="NCBI Taxonomy" id="151549"/>
    <lineage>
        <taxon>Eukaryota</taxon>
        <taxon>Metazoa</taxon>
        <taxon>Ecdysozoa</taxon>
        <taxon>Arthropoda</taxon>
        <taxon>Hexapoda</taxon>
        <taxon>Insecta</taxon>
        <taxon>Pterygota</taxon>
        <taxon>Neoptera</taxon>
        <taxon>Endopterygota</taxon>
        <taxon>Lepidoptera</taxon>
        <taxon>Glossata</taxon>
        <taxon>Ditrysia</taxon>
        <taxon>Tineoidea</taxon>
        <taxon>Psychidae</taxon>
        <taxon>Oiketicinae</taxon>
        <taxon>Eumeta</taxon>
    </lineage>
</organism>
<dbReference type="EMBL" id="BGZK01002039">
    <property type="protein sequence ID" value="GBP89873.1"/>
    <property type="molecule type" value="Genomic_DNA"/>
</dbReference>
<gene>
    <name evidence="1" type="ORF">EVAR_65762_1</name>
</gene>
<dbReference type="Proteomes" id="UP000299102">
    <property type="component" value="Unassembled WGS sequence"/>
</dbReference>
<sequence length="94" mass="10121">MHSPWVSITGSGRSRKASPMALIAAVKRQSSPKSLKSTLDTVQASLSELFLSLTFRGISRTAPCRAPAAPCAGGGGTLRFLHDQFRDINQFCDR</sequence>
<comment type="caution">
    <text evidence="1">The sequence shown here is derived from an EMBL/GenBank/DDBJ whole genome shotgun (WGS) entry which is preliminary data.</text>
</comment>
<evidence type="ECO:0000313" key="2">
    <source>
        <dbReference type="Proteomes" id="UP000299102"/>
    </source>
</evidence>
<name>A0A4C1ZT02_EUMVA</name>
<reference evidence="1 2" key="1">
    <citation type="journal article" date="2019" name="Commun. Biol.">
        <title>The bagworm genome reveals a unique fibroin gene that provides high tensile strength.</title>
        <authorList>
            <person name="Kono N."/>
            <person name="Nakamura H."/>
            <person name="Ohtoshi R."/>
            <person name="Tomita M."/>
            <person name="Numata K."/>
            <person name="Arakawa K."/>
        </authorList>
    </citation>
    <scope>NUCLEOTIDE SEQUENCE [LARGE SCALE GENOMIC DNA]</scope>
</reference>
<keyword evidence="2" id="KW-1185">Reference proteome</keyword>
<proteinExistence type="predicted"/>
<protein>
    <submittedName>
        <fullName evidence="1">Uncharacterized protein</fullName>
    </submittedName>
</protein>